<name>A0ABY9WXC9_9BACT</name>
<dbReference type="SUPFAM" id="SSF69118">
    <property type="entry name" value="AhpD-like"/>
    <property type="match status" value="1"/>
</dbReference>
<dbReference type="InterPro" id="IPR029032">
    <property type="entry name" value="AhpD-like"/>
</dbReference>
<sequence length="144" mass="15795">MSRLAPGPHGHTPFEQLLGHNALILERWSALEEAFSTAPGLPPRLREELRRTLAFINGCAYCMAKGAPATEHPDPREAAAVDFTRQAAKDPRAVPDEAFNRLREHFTEAQVSELCAYISFISAAQRLGALLQLEPVCELPVHGA</sequence>
<keyword evidence="2" id="KW-1185">Reference proteome</keyword>
<evidence type="ECO:0000313" key="1">
    <source>
        <dbReference type="EMBL" id="WNG47782.1"/>
    </source>
</evidence>
<protein>
    <submittedName>
        <fullName evidence="1">Carboxymuconolactone decarboxylase family protein</fullName>
    </submittedName>
</protein>
<dbReference type="PANTHER" id="PTHR35446:SF2">
    <property type="entry name" value="CARBOXYMUCONOLACTONE DECARBOXYLASE-LIKE DOMAIN-CONTAINING PROTEIN"/>
    <property type="match status" value="1"/>
</dbReference>
<dbReference type="Gene3D" id="1.20.1290.10">
    <property type="entry name" value="AhpD-like"/>
    <property type="match status" value="2"/>
</dbReference>
<dbReference type="EMBL" id="CP043494">
    <property type="protein sequence ID" value="WNG47782.1"/>
    <property type="molecule type" value="Genomic_DNA"/>
</dbReference>
<dbReference type="PANTHER" id="PTHR35446">
    <property type="entry name" value="SI:CH211-175M2.5"/>
    <property type="match status" value="1"/>
</dbReference>
<accession>A0ABY9WXC9</accession>
<dbReference type="RefSeq" id="WP_395804514.1">
    <property type="nucleotide sequence ID" value="NZ_CP043494.1"/>
</dbReference>
<reference evidence="1 2" key="1">
    <citation type="submission" date="2019-08" db="EMBL/GenBank/DDBJ databases">
        <title>Archangium and Cystobacter genomes.</title>
        <authorList>
            <person name="Chen I.-C.K."/>
            <person name="Wielgoss S."/>
        </authorList>
    </citation>
    <scope>NUCLEOTIDE SEQUENCE [LARGE SCALE GENOMIC DNA]</scope>
    <source>
        <strain evidence="1 2">Cbm 6</strain>
    </source>
</reference>
<proteinExistence type="predicted"/>
<evidence type="ECO:0000313" key="2">
    <source>
        <dbReference type="Proteomes" id="UP001611383"/>
    </source>
</evidence>
<dbReference type="Proteomes" id="UP001611383">
    <property type="component" value="Chromosome"/>
</dbReference>
<organism evidence="1 2">
    <name type="scientific">Archangium minus</name>
    <dbReference type="NCBI Taxonomy" id="83450"/>
    <lineage>
        <taxon>Bacteria</taxon>
        <taxon>Pseudomonadati</taxon>
        <taxon>Myxococcota</taxon>
        <taxon>Myxococcia</taxon>
        <taxon>Myxococcales</taxon>
        <taxon>Cystobacterineae</taxon>
        <taxon>Archangiaceae</taxon>
        <taxon>Archangium</taxon>
    </lineage>
</organism>
<gene>
    <name evidence="1" type="ORF">F0U60_29365</name>
</gene>